<evidence type="ECO:0000313" key="5">
    <source>
        <dbReference type="EMBL" id="QOZ58853.1"/>
    </source>
</evidence>
<protein>
    <submittedName>
        <fullName evidence="4 5">Lytic transglycosylase</fullName>
    </submittedName>
</protein>
<dbReference type="Proteomes" id="UP000625079">
    <property type="component" value="Unassembled WGS sequence"/>
</dbReference>
<evidence type="ECO:0000313" key="4">
    <source>
        <dbReference type="EMBL" id="GGI19533.1"/>
    </source>
</evidence>
<gene>
    <name evidence="4" type="ORF">GCM10010987_04830</name>
    <name evidence="5" type="ORF">XH86_08975</name>
</gene>
<sequence length="194" mass="21446">MTRTWRRTLVAALFICNTGSAAAAATDVARSCEREMARASQQHGIPLGILYAVGLTETGRRGALYPYALGAEGQTVFAKDLDDAMANFEAMRARGIKLIDLGCMQINHYFHGDKFTSVRAMFDPAKNVDYAARFLKELKQREGSWTMAVARYNAGPNNQPAQKRYVCHIVAHLVSSGFGAWTDKARSFCQPKMT</sequence>
<keyword evidence="6" id="KW-1185">Reference proteome</keyword>
<feature type="signal peptide" evidence="2">
    <location>
        <begin position="1"/>
        <end position="23"/>
    </location>
</feature>
<evidence type="ECO:0000256" key="2">
    <source>
        <dbReference type="SAM" id="SignalP"/>
    </source>
</evidence>
<organism evidence="4 7">
    <name type="scientific">Bradyrhizobium guangdongense</name>
    <dbReference type="NCBI Taxonomy" id="1325090"/>
    <lineage>
        <taxon>Bacteria</taxon>
        <taxon>Pseudomonadati</taxon>
        <taxon>Pseudomonadota</taxon>
        <taxon>Alphaproteobacteria</taxon>
        <taxon>Hyphomicrobiales</taxon>
        <taxon>Nitrobacteraceae</taxon>
        <taxon>Bradyrhizobium</taxon>
    </lineage>
</organism>
<reference evidence="4" key="3">
    <citation type="submission" date="2022-12" db="EMBL/GenBank/DDBJ databases">
        <authorList>
            <person name="Sun Q."/>
            <person name="Zhou Y."/>
        </authorList>
    </citation>
    <scope>NUCLEOTIDE SEQUENCE</scope>
    <source>
        <strain evidence="4">CGMCC 1.15034</strain>
    </source>
</reference>
<dbReference type="AlphaFoldDB" id="A0A410V2B3"/>
<dbReference type="InterPro" id="IPR008258">
    <property type="entry name" value="Transglycosylase_SLT_dom_1"/>
</dbReference>
<name>A0A410V2B3_9BRAD</name>
<dbReference type="Gene3D" id="1.10.530.10">
    <property type="match status" value="1"/>
</dbReference>
<dbReference type="InterPro" id="IPR023346">
    <property type="entry name" value="Lysozyme-like_dom_sf"/>
</dbReference>
<reference evidence="5 6" key="2">
    <citation type="submission" date="2018-06" db="EMBL/GenBank/DDBJ databases">
        <title>Comparative genomics of rhizobia nodulating Arachis hypogaea in China.</title>
        <authorList>
            <person name="Li Y."/>
        </authorList>
    </citation>
    <scope>NUCLEOTIDE SEQUENCE [LARGE SCALE GENOMIC DNA]</scope>
    <source>
        <strain evidence="5 6">CCBAU 51658</strain>
    </source>
</reference>
<dbReference type="Proteomes" id="UP000593880">
    <property type="component" value="Chromosome"/>
</dbReference>
<feature type="chain" id="PRO_5044601083" evidence="2">
    <location>
        <begin position="24"/>
        <end position="194"/>
    </location>
</feature>
<proteinExistence type="inferred from homology"/>
<evidence type="ECO:0000259" key="3">
    <source>
        <dbReference type="Pfam" id="PF01464"/>
    </source>
</evidence>
<dbReference type="Pfam" id="PF01464">
    <property type="entry name" value="SLT"/>
    <property type="match status" value="1"/>
</dbReference>
<dbReference type="SUPFAM" id="SSF53955">
    <property type="entry name" value="Lysozyme-like"/>
    <property type="match status" value="1"/>
</dbReference>
<dbReference type="EMBL" id="CP030057">
    <property type="protein sequence ID" value="QOZ58853.1"/>
    <property type="molecule type" value="Genomic_DNA"/>
</dbReference>
<accession>A0A410V2B3</accession>
<keyword evidence="2" id="KW-0732">Signal</keyword>
<comment type="similarity">
    <text evidence="1">Belongs to the virb1 family.</text>
</comment>
<evidence type="ECO:0000256" key="1">
    <source>
        <dbReference type="ARBA" id="ARBA00009387"/>
    </source>
</evidence>
<evidence type="ECO:0000313" key="7">
    <source>
        <dbReference type="Proteomes" id="UP000625079"/>
    </source>
</evidence>
<evidence type="ECO:0000313" key="6">
    <source>
        <dbReference type="Proteomes" id="UP000593880"/>
    </source>
</evidence>
<dbReference type="RefSeq" id="WP_128964476.1">
    <property type="nucleotide sequence ID" value="NZ_BMHC01000001.1"/>
</dbReference>
<dbReference type="OrthoDB" id="5945995at2"/>
<reference evidence="4" key="1">
    <citation type="journal article" date="2014" name="Int. J. Syst. Evol. Microbiol.">
        <title>Complete genome sequence of Corynebacterium casei LMG S-19264T (=DSM 44701T), isolated from a smear-ripened cheese.</title>
        <authorList>
            <consortium name="US DOE Joint Genome Institute (JGI-PGF)"/>
            <person name="Walter F."/>
            <person name="Albersmeier A."/>
            <person name="Kalinowski J."/>
            <person name="Ruckert C."/>
        </authorList>
    </citation>
    <scope>NUCLEOTIDE SEQUENCE</scope>
    <source>
        <strain evidence="4">CGMCC 1.15034</strain>
    </source>
</reference>
<dbReference type="EMBL" id="BMHC01000001">
    <property type="protein sequence ID" value="GGI19533.1"/>
    <property type="molecule type" value="Genomic_DNA"/>
</dbReference>
<feature type="domain" description="Transglycosylase SLT" evidence="3">
    <location>
        <begin position="89"/>
        <end position="165"/>
    </location>
</feature>